<feature type="region of interest" description="Disordered" evidence="1">
    <location>
        <begin position="31"/>
        <end position="69"/>
    </location>
</feature>
<dbReference type="EMBL" id="CP029159">
    <property type="protein sequence ID" value="QKM70344.1"/>
    <property type="molecule type" value="Genomic_DNA"/>
</dbReference>
<feature type="transmembrane region" description="Helical" evidence="2">
    <location>
        <begin position="6"/>
        <end position="27"/>
    </location>
</feature>
<reference evidence="3 4" key="1">
    <citation type="journal article" date="2012" name="J. Bacteriol.">
        <title>Draft genome of Streptomyces tsukubaensis NRRL 18488, the producer of the clinically important immunosuppressant tacrolimus (FK506).</title>
        <authorList>
            <person name="Barreiro C."/>
            <person name="Prieto C."/>
            <person name="Sola-Landa A."/>
            <person name="Solera E."/>
            <person name="Martinez-Castro M."/>
            <person name="Perez-Redondo R."/>
            <person name="Garcia-Estrada C."/>
            <person name="Aparicio J.F."/>
            <person name="Fernandez-Martinez L.T."/>
            <person name="Santos-Aberturas J."/>
            <person name="Salehi-Najafabadi Z."/>
            <person name="Rodriguez-Garcia A."/>
            <person name="Tauch A."/>
            <person name="Martin J.F."/>
        </authorList>
    </citation>
    <scope>NUCLEOTIDE SEQUENCE [LARGE SCALE GENOMIC DNA]</scope>
    <source>
        <strain evidence="4">DSM 42081 / NBRC 108919 / NRRL 18488 / 9993</strain>
    </source>
</reference>
<dbReference type="RefSeq" id="WP_006349966.1">
    <property type="nucleotide sequence ID" value="NZ_CP029159.1"/>
</dbReference>
<evidence type="ECO:0000313" key="4">
    <source>
        <dbReference type="Proteomes" id="UP000005940"/>
    </source>
</evidence>
<gene>
    <name evidence="3" type="ORF">STSU_027650</name>
</gene>
<name>I2MWC1_STRT9</name>
<evidence type="ECO:0000313" key="3">
    <source>
        <dbReference type="EMBL" id="QKM70344.1"/>
    </source>
</evidence>
<proteinExistence type="predicted"/>
<protein>
    <submittedName>
        <fullName evidence="3">Uncharacterized protein</fullName>
    </submittedName>
</protein>
<accession>I2MWC1</accession>
<keyword evidence="2" id="KW-0472">Membrane</keyword>
<keyword evidence="2" id="KW-0812">Transmembrane</keyword>
<dbReference type="AlphaFoldDB" id="I2MWC1"/>
<organism evidence="3 4">
    <name type="scientific">Streptomyces tsukubensis (strain DSM 42081 / NBRC 108919 / NRRL 18488 / 9993)</name>
    <dbReference type="NCBI Taxonomy" id="1114943"/>
    <lineage>
        <taxon>Bacteria</taxon>
        <taxon>Bacillati</taxon>
        <taxon>Actinomycetota</taxon>
        <taxon>Actinomycetes</taxon>
        <taxon>Kitasatosporales</taxon>
        <taxon>Streptomycetaceae</taxon>
        <taxon>Streptomyces</taxon>
    </lineage>
</organism>
<evidence type="ECO:0000256" key="1">
    <source>
        <dbReference type="SAM" id="MobiDB-lite"/>
    </source>
</evidence>
<keyword evidence="4" id="KW-1185">Reference proteome</keyword>
<sequence>MNAVDVGAAVVWWTAVLAGLGIVTVIAHDDLSEDRDEWPDRVSGLSAPERQYADPDPGPAPDHGPAPRG</sequence>
<keyword evidence="2" id="KW-1133">Transmembrane helix</keyword>
<dbReference type="Proteomes" id="UP000005940">
    <property type="component" value="Chromosome"/>
</dbReference>
<evidence type="ECO:0000256" key="2">
    <source>
        <dbReference type="SAM" id="Phobius"/>
    </source>
</evidence>
<feature type="compositionally biased region" description="Pro residues" evidence="1">
    <location>
        <begin position="56"/>
        <end position="69"/>
    </location>
</feature>